<dbReference type="CDD" id="cd17574">
    <property type="entry name" value="REC_OmpR"/>
    <property type="match status" value="1"/>
</dbReference>
<dbReference type="InterPro" id="IPR016032">
    <property type="entry name" value="Sig_transdc_resp-reg_C-effctor"/>
</dbReference>
<evidence type="ECO:0000259" key="11">
    <source>
        <dbReference type="PROSITE" id="PS51755"/>
    </source>
</evidence>
<dbReference type="AlphaFoldDB" id="A0A7G9RGX6"/>
<keyword evidence="3 8" id="KW-0597">Phosphoprotein</keyword>
<dbReference type="Gene3D" id="1.10.10.10">
    <property type="entry name" value="Winged helix-like DNA-binding domain superfamily/Winged helix DNA-binding domain"/>
    <property type="match status" value="1"/>
</dbReference>
<evidence type="ECO:0000256" key="8">
    <source>
        <dbReference type="PROSITE-ProRule" id="PRU00169"/>
    </source>
</evidence>
<accession>A0A7G9RGX6</accession>
<feature type="modified residue" description="4-aspartylphosphate" evidence="8">
    <location>
        <position position="59"/>
    </location>
</feature>
<dbReference type="EMBL" id="CP060713">
    <property type="protein sequence ID" value="QNN54851.1"/>
    <property type="molecule type" value="Genomic_DNA"/>
</dbReference>
<dbReference type="Pfam" id="PF00486">
    <property type="entry name" value="Trans_reg_C"/>
    <property type="match status" value="1"/>
</dbReference>
<proteinExistence type="predicted"/>
<dbReference type="SUPFAM" id="SSF46894">
    <property type="entry name" value="C-terminal effector domain of the bipartite response regulators"/>
    <property type="match status" value="1"/>
</dbReference>
<dbReference type="GO" id="GO:0032993">
    <property type="term" value="C:protein-DNA complex"/>
    <property type="evidence" value="ECO:0007669"/>
    <property type="project" value="TreeGrafter"/>
</dbReference>
<dbReference type="CDD" id="cd00383">
    <property type="entry name" value="trans_reg_C"/>
    <property type="match status" value="1"/>
</dbReference>
<evidence type="ECO:0000256" key="5">
    <source>
        <dbReference type="ARBA" id="ARBA00023015"/>
    </source>
</evidence>
<evidence type="ECO:0000256" key="9">
    <source>
        <dbReference type="PROSITE-ProRule" id="PRU01091"/>
    </source>
</evidence>
<dbReference type="GO" id="GO:0000156">
    <property type="term" value="F:phosphorelay response regulator activity"/>
    <property type="evidence" value="ECO:0007669"/>
    <property type="project" value="TreeGrafter"/>
</dbReference>
<evidence type="ECO:0000259" key="10">
    <source>
        <dbReference type="PROSITE" id="PS50110"/>
    </source>
</evidence>
<dbReference type="PANTHER" id="PTHR48111:SF40">
    <property type="entry name" value="PHOSPHATE REGULON TRANSCRIPTIONAL REGULATORY PROTEIN PHOB"/>
    <property type="match status" value="1"/>
</dbReference>
<dbReference type="SUPFAM" id="SSF52172">
    <property type="entry name" value="CheY-like"/>
    <property type="match status" value="1"/>
</dbReference>
<dbReference type="Gene3D" id="3.40.50.2300">
    <property type="match status" value="1"/>
</dbReference>
<evidence type="ECO:0000313" key="12">
    <source>
        <dbReference type="EMBL" id="QNN54851.1"/>
    </source>
</evidence>
<gene>
    <name evidence="12" type="ORF">H9L09_05375</name>
</gene>
<dbReference type="FunFam" id="3.40.50.2300:FF:000021">
    <property type="entry name" value="Two-component system response regulator KdpE"/>
    <property type="match status" value="1"/>
</dbReference>
<name>A0A7G9RGX6_9ACTN</name>
<keyword evidence="4" id="KW-0902">Two-component regulatory system</keyword>
<keyword evidence="6 9" id="KW-0238">DNA-binding</keyword>
<dbReference type="InterPro" id="IPR039420">
    <property type="entry name" value="WalR-like"/>
</dbReference>
<dbReference type="InterPro" id="IPR011006">
    <property type="entry name" value="CheY-like_superfamily"/>
</dbReference>
<dbReference type="KEGG" id="nmes:H9L09_05375"/>
<dbReference type="FunFam" id="1.10.10.10:FF:000018">
    <property type="entry name" value="DNA-binding response regulator ResD"/>
    <property type="match status" value="1"/>
</dbReference>
<protein>
    <submittedName>
        <fullName evidence="12">Response regulator transcription factor</fullName>
    </submittedName>
</protein>
<feature type="domain" description="OmpR/PhoB-type" evidence="11">
    <location>
        <begin position="133"/>
        <end position="232"/>
    </location>
</feature>
<dbReference type="InterPro" id="IPR001867">
    <property type="entry name" value="OmpR/PhoB-type_DNA-bd"/>
</dbReference>
<dbReference type="GO" id="GO:0005829">
    <property type="term" value="C:cytosol"/>
    <property type="evidence" value="ECO:0007669"/>
    <property type="project" value="TreeGrafter"/>
</dbReference>
<dbReference type="Gene3D" id="6.10.250.690">
    <property type="match status" value="1"/>
</dbReference>
<sequence>MVPMRGQGRRVLLVEDDARIRRVLAIALRDEGYRVVEADTGEGALERHAESPVDVVILDLMLPGLDGFEVSRRMRRTSDVPIIVVSALGDSHDIVAGLEAGADDYMTKPVVAKELSARIRALLRRSRSSQQQLPTIVVGSLEIRPREGVVLRDGHPVALTTTELRLVERLAGRVGEPVSRETLLTEIWGYDYFGDNRLVDVHISRLRSKIEPDPGNPRHVVTVRGLGYKLAP</sequence>
<dbReference type="PROSITE" id="PS51755">
    <property type="entry name" value="OMPR_PHOB"/>
    <property type="match status" value="1"/>
</dbReference>
<dbReference type="PANTHER" id="PTHR48111">
    <property type="entry name" value="REGULATOR OF RPOS"/>
    <property type="match status" value="1"/>
</dbReference>
<evidence type="ECO:0000256" key="4">
    <source>
        <dbReference type="ARBA" id="ARBA00023012"/>
    </source>
</evidence>
<feature type="domain" description="Response regulatory" evidence="10">
    <location>
        <begin position="10"/>
        <end position="123"/>
    </location>
</feature>
<keyword evidence="13" id="KW-1185">Reference proteome</keyword>
<keyword evidence="5" id="KW-0805">Transcription regulation</keyword>
<evidence type="ECO:0000256" key="6">
    <source>
        <dbReference type="ARBA" id="ARBA00023125"/>
    </source>
</evidence>
<dbReference type="SMART" id="SM00862">
    <property type="entry name" value="Trans_reg_C"/>
    <property type="match status" value="1"/>
</dbReference>
<keyword evidence="7" id="KW-0804">Transcription</keyword>
<dbReference type="PROSITE" id="PS50110">
    <property type="entry name" value="RESPONSE_REGULATORY"/>
    <property type="match status" value="1"/>
</dbReference>
<feature type="DNA-binding region" description="OmpR/PhoB-type" evidence="9">
    <location>
        <begin position="133"/>
        <end position="232"/>
    </location>
</feature>
<evidence type="ECO:0000256" key="2">
    <source>
        <dbReference type="ARBA" id="ARBA00022490"/>
    </source>
</evidence>
<dbReference type="GO" id="GO:0042802">
    <property type="term" value="F:identical protein binding"/>
    <property type="evidence" value="ECO:0007669"/>
    <property type="project" value="UniProtKB-ARBA"/>
</dbReference>
<dbReference type="GO" id="GO:0045893">
    <property type="term" value="P:positive regulation of DNA-templated transcription"/>
    <property type="evidence" value="ECO:0007669"/>
    <property type="project" value="UniProtKB-ARBA"/>
</dbReference>
<comment type="subcellular location">
    <subcellularLocation>
        <location evidence="1">Cytoplasm</location>
    </subcellularLocation>
</comment>
<evidence type="ECO:0000256" key="1">
    <source>
        <dbReference type="ARBA" id="ARBA00004496"/>
    </source>
</evidence>
<dbReference type="InterPro" id="IPR036388">
    <property type="entry name" value="WH-like_DNA-bd_sf"/>
</dbReference>
<reference evidence="12 13" key="1">
    <citation type="submission" date="2020-08" db="EMBL/GenBank/DDBJ databases">
        <title>Genome sequence of Nocardioides mesophilus KACC 16243T.</title>
        <authorList>
            <person name="Hyun D.-W."/>
            <person name="Bae J.-W."/>
        </authorList>
    </citation>
    <scope>NUCLEOTIDE SEQUENCE [LARGE SCALE GENOMIC DNA]</scope>
    <source>
        <strain evidence="12 13">KACC 16243</strain>
    </source>
</reference>
<evidence type="ECO:0000313" key="13">
    <source>
        <dbReference type="Proteomes" id="UP000515947"/>
    </source>
</evidence>
<dbReference type="Proteomes" id="UP000515947">
    <property type="component" value="Chromosome"/>
</dbReference>
<dbReference type="InterPro" id="IPR001789">
    <property type="entry name" value="Sig_transdc_resp-reg_receiver"/>
</dbReference>
<evidence type="ECO:0000256" key="3">
    <source>
        <dbReference type="ARBA" id="ARBA00022553"/>
    </source>
</evidence>
<evidence type="ECO:0000256" key="7">
    <source>
        <dbReference type="ARBA" id="ARBA00023163"/>
    </source>
</evidence>
<organism evidence="12 13">
    <name type="scientific">Nocardioides mesophilus</name>
    <dbReference type="NCBI Taxonomy" id="433659"/>
    <lineage>
        <taxon>Bacteria</taxon>
        <taxon>Bacillati</taxon>
        <taxon>Actinomycetota</taxon>
        <taxon>Actinomycetes</taxon>
        <taxon>Propionibacteriales</taxon>
        <taxon>Nocardioidaceae</taxon>
        <taxon>Nocardioides</taxon>
    </lineage>
</organism>
<dbReference type="SMART" id="SM00448">
    <property type="entry name" value="REC"/>
    <property type="match status" value="1"/>
</dbReference>
<dbReference type="Pfam" id="PF00072">
    <property type="entry name" value="Response_reg"/>
    <property type="match status" value="1"/>
</dbReference>
<dbReference type="GO" id="GO:0000987">
    <property type="term" value="F:cis-regulatory region sequence-specific DNA binding"/>
    <property type="evidence" value="ECO:0007669"/>
    <property type="project" value="UniProtKB-ARBA"/>
</dbReference>
<keyword evidence="2" id="KW-0963">Cytoplasm</keyword>